<dbReference type="GO" id="GO:0002476">
    <property type="term" value="P:antigen processing and presentation of endogenous peptide antigen via MHC class Ib"/>
    <property type="evidence" value="ECO:0007669"/>
    <property type="project" value="TreeGrafter"/>
</dbReference>
<dbReference type="InterPro" id="IPR011162">
    <property type="entry name" value="MHC_I/II-like_Ag-recog"/>
</dbReference>
<dbReference type="GO" id="GO:0005102">
    <property type="term" value="F:signaling receptor binding"/>
    <property type="evidence" value="ECO:0007669"/>
    <property type="project" value="TreeGrafter"/>
</dbReference>
<feature type="signal peptide" evidence="7">
    <location>
        <begin position="1"/>
        <end position="20"/>
    </location>
</feature>
<evidence type="ECO:0000313" key="9">
    <source>
        <dbReference type="EMBL" id="KAG8524897.1"/>
    </source>
</evidence>
<dbReference type="GO" id="GO:0042612">
    <property type="term" value="C:MHC class I protein complex"/>
    <property type="evidence" value="ECO:0007669"/>
    <property type="project" value="UniProtKB-KW"/>
</dbReference>
<evidence type="ECO:0000256" key="2">
    <source>
        <dbReference type="ARBA" id="ARBA00022451"/>
    </source>
</evidence>
<dbReference type="SUPFAM" id="SSF54452">
    <property type="entry name" value="MHC antigen-recognition domain"/>
    <property type="match status" value="1"/>
</dbReference>
<dbReference type="OrthoDB" id="9835463at2759"/>
<reference evidence="9" key="1">
    <citation type="journal article" date="2021" name="Evol. Appl.">
        <title>The genome of the Pyrenean desman and the effects of bottlenecks and inbreeding on the genomic landscape of an endangered species.</title>
        <authorList>
            <person name="Escoda L."/>
            <person name="Castresana J."/>
        </authorList>
    </citation>
    <scope>NUCLEOTIDE SEQUENCE</scope>
    <source>
        <strain evidence="9">IBE-C5619</strain>
    </source>
</reference>
<dbReference type="GO" id="GO:0098553">
    <property type="term" value="C:lumenal side of endoplasmic reticulum membrane"/>
    <property type="evidence" value="ECO:0007669"/>
    <property type="project" value="UniProtKB-ARBA"/>
</dbReference>
<keyword evidence="7" id="KW-0732">Signal</keyword>
<accession>A0A8J6AW58</accession>
<keyword evidence="2" id="KW-0490">MHC I</keyword>
<dbReference type="GO" id="GO:0006955">
    <property type="term" value="P:immune response"/>
    <property type="evidence" value="ECO:0007669"/>
    <property type="project" value="TreeGrafter"/>
</dbReference>
<dbReference type="GO" id="GO:0001916">
    <property type="term" value="P:positive regulation of T cell mediated cytotoxicity"/>
    <property type="evidence" value="ECO:0007669"/>
    <property type="project" value="TreeGrafter"/>
</dbReference>
<evidence type="ECO:0000313" key="10">
    <source>
        <dbReference type="Proteomes" id="UP000700334"/>
    </source>
</evidence>
<keyword evidence="4" id="KW-0472">Membrane</keyword>
<feature type="domain" description="MHC class I-like antigen recognition-like" evidence="8">
    <location>
        <begin position="21"/>
        <end position="203"/>
    </location>
</feature>
<dbReference type="EMBL" id="JAGFMF010011252">
    <property type="protein sequence ID" value="KAG8524897.1"/>
    <property type="molecule type" value="Genomic_DNA"/>
</dbReference>
<keyword evidence="3" id="KW-0391">Immunity</keyword>
<keyword evidence="10" id="KW-1185">Reference proteome</keyword>
<protein>
    <submittedName>
        <fullName evidence="9">HLA class I histocompatibility antigen, A-66 alpha chain</fullName>
    </submittedName>
</protein>
<dbReference type="PRINTS" id="PR01638">
    <property type="entry name" value="MHCCLASSI"/>
</dbReference>
<feature type="chain" id="PRO_5035271535" evidence="7">
    <location>
        <begin position="21"/>
        <end position="210"/>
    </location>
</feature>
<sequence>MPSRRFLLLLAALTLTETWAGSHSLRYFYTAVSRPGLGKPRHVEVGYLDDTQIQRFDSDSPSLRVEPGALWVEQMEPQYWDRETETLKSKTQQGHMCLTVLRGNYNQSEAGTGTGSHTFQRMSGCDVGPDGRLLRGYSQSAYDGHDYMALNEDLRSWTAADEVARNHKPRWEASGWAAVVRNFVEGRCVEILLSFLEKGKDTLKRTGKKI</sequence>
<evidence type="ECO:0000256" key="4">
    <source>
        <dbReference type="ARBA" id="ARBA00023136"/>
    </source>
</evidence>
<organism evidence="9 10">
    <name type="scientific">Galemys pyrenaicus</name>
    <name type="common">Iberian desman</name>
    <name type="synonym">Pyrenean desman</name>
    <dbReference type="NCBI Taxonomy" id="202257"/>
    <lineage>
        <taxon>Eukaryota</taxon>
        <taxon>Metazoa</taxon>
        <taxon>Chordata</taxon>
        <taxon>Craniata</taxon>
        <taxon>Vertebrata</taxon>
        <taxon>Euteleostomi</taxon>
        <taxon>Mammalia</taxon>
        <taxon>Eutheria</taxon>
        <taxon>Laurasiatheria</taxon>
        <taxon>Eulipotyphla</taxon>
        <taxon>Talpidae</taxon>
        <taxon>Galemys</taxon>
    </lineage>
</organism>
<evidence type="ECO:0000256" key="5">
    <source>
        <dbReference type="ARBA" id="ARBA00023180"/>
    </source>
</evidence>
<evidence type="ECO:0000256" key="6">
    <source>
        <dbReference type="RuleBase" id="RU004439"/>
    </source>
</evidence>
<evidence type="ECO:0000256" key="1">
    <source>
        <dbReference type="ARBA" id="ARBA00004479"/>
    </source>
</evidence>
<keyword evidence="5" id="KW-0325">Glycoprotein</keyword>
<dbReference type="GO" id="GO:0009897">
    <property type="term" value="C:external side of plasma membrane"/>
    <property type="evidence" value="ECO:0007669"/>
    <property type="project" value="TreeGrafter"/>
</dbReference>
<name>A0A8J6AW58_GALPY</name>
<comment type="similarity">
    <text evidence="6">Belongs to the MHC class I family.</text>
</comment>
<dbReference type="GO" id="GO:0030670">
    <property type="term" value="C:phagocytic vesicle membrane"/>
    <property type="evidence" value="ECO:0007669"/>
    <property type="project" value="UniProtKB-ARBA"/>
</dbReference>
<dbReference type="Proteomes" id="UP000700334">
    <property type="component" value="Unassembled WGS sequence"/>
</dbReference>
<dbReference type="Pfam" id="PF00129">
    <property type="entry name" value="MHC_I"/>
    <property type="match status" value="1"/>
</dbReference>
<dbReference type="AlphaFoldDB" id="A0A8J6AW58"/>
<dbReference type="Gene3D" id="3.30.500.10">
    <property type="entry name" value="MHC class I-like antigen recognition-like"/>
    <property type="match status" value="1"/>
</dbReference>
<dbReference type="GO" id="GO:0005615">
    <property type="term" value="C:extracellular space"/>
    <property type="evidence" value="ECO:0007669"/>
    <property type="project" value="TreeGrafter"/>
</dbReference>
<dbReference type="FunFam" id="3.30.500.10:FF:000001">
    <property type="entry name" value="H-2 class I histocompatibility antigen, alpha chain"/>
    <property type="match status" value="1"/>
</dbReference>
<comment type="subcellular location">
    <subcellularLocation>
        <location evidence="1">Membrane</location>
        <topology evidence="1">Single-pass type I membrane protein</topology>
    </subcellularLocation>
</comment>
<evidence type="ECO:0000256" key="7">
    <source>
        <dbReference type="SAM" id="SignalP"/>
    </source>
</evidence>
<dbReference type="GO" id="GO:0002486">
    <property type="term" value="P:antigen processing and presentation of endogenous peptide antigen via MHC class I via ER pathway, TAP-independent"/>
    <property type="evidence" value="ECO:0007669"/>
    <property type="project" value="TreeGrafter"/>
</dbReference>
<dbReference type="InterPro" id="IPR037055">
    <property type="entry name" value="MHC_I-like_Ag-recog_sf"/>
</dbReference>
<evidence type="ECO:0000259" key="8">
    <source>
        <dbReference type="Pfam" id="PF00129"/>
    </source>
</evidence>
<gene>
    <name evidence="9" type="ORF">J0S82_005655</name>
</gene>
<evidence type="ECO:0000256" key="3">
    <source>
        <dbReference type="ARBA" id="ARBA00022859"/>
    </source>
</evidence>
<dbReference type="InterPro" id="IPR001039">
    <property type="entry name" value="MHC_I_a_a1/a2"/>
</dbReference>
<proteinExistence type="inferred from homology"/>
<dbReference type="InterPro" id="IPR050208">
    <property type="entry name" value="MHC_class-I_related"/>
</dbReference>
<dbReference type="InterPro" id="IPR011161">
    <property type="entry name" value="MHC_I-like_Ag-recog"/>
</dbReference>
<comment type="caution">
    <text evidence="9">The sequence shown here is derived from an EMBL/GenBank/DDBJ whole genome shotgun (WGS) entry which is preliminary data.</text>
</comment>
<dbReference type="PANTHER" id="PTHR16675:SF251">
    <property type="entry name" value="HLA CLASS I HISTOCOMPATIBILITY ANTIGEN, C ALPHA CHAIN"/>
    <property type="match status" value="1"/>
</dbReference>
<dbReference type="PANTHER" id="PTHR16675">
    <property type="entry name" value="MHC CLASS I-RELATED"/>
    <property type="match status" value="1"/>
</dbReference>
<dbReference type="GO" id="GO:0042605">
    <property type="term" value="F:peptide antigen binding"/>
    <property type="evidence" value="ECO:0007669"/>
    <property type="project" value="TreeGrafter"/>
</dbReference>